<proteinExistence type="predicted"/>
<name>A0A561VGE7_ACTTI</name>
<evidence type="ECO:0000256" key="1">
    <source>
        <dbReference type="SAM" id="SignalP"/>
    </source>
</evidence>
<feature type="chain" id="PRO_5038699569" description="Lipoprotein" evidence="1">
    <location>
        <begin position="18"/>
        <end position="218"/>
    </location>
</feature>
<accession>A0A561VGE7</accession>
<dbReference type="Proteomes" id="UP000320239">
    <property type="component" value="Unassembled WGS sequence"/>
</dbReference>
<reference evidence="2 3" key="1">
    <citation type="submission" date="2019-06" db="EMBL/GenBank/DDBJ databases">
        <title>Sequencing the genomes of 1000 actinobacteria strains.</title>
        <authorList>
            <person name="Klenk H.-P."/>
        </authorList>
    </citation>
    <scope>NUCLEOTIDE SEQUENCE [LARGE SCALE GENOMIC DNA]</scope>
    <source>
        <strain evidence="2 3">DSM 43866</strain>
    </source>
</reference>
<dbReference type="SUPFAM" id="SSF89392">
    <property type="entry name" value="Prokaryotic lipoproteins and lipoprotein localization factors"/>
    <property type="match status" value="1"/>
</dbReference>
<evidence type="ECO:0000313" key="2">
    <source>
        <dbReference type="EMBL" id="TWG10677.1"/>
    </source>
</evidence>
<comment type="caution">
    <text evidence="2">The sequence shown here is derived from an EMBL/GenBank/DDBJ whole genome shotgun (WGS) entry which is preliminary data.</text>
</comment>
<protein>
    <recommendedName>
        <fullName evidence="4">Lipoprotein</fullName>
    </recommendedName>
</protein>
<evidence type="ECO:0008006" key="4">
    <source>
        <dbReference type="Google" id="ProtNLM"/>
    </source>
</evidence>
<gene>
    <name evidence="2" type="ORF">FHX34_107171</name>
</gene>
<sequence>MIIRRSTAALCVLFTLAACDDATPATDTPAKPDLALAAVGLTSGDYRYTVTLPGQKIEGVYDHDQPAWSHRSTIDSIVYEFVLVGTDEYTRTDGGAWKHLDLAAEPYAERSARLGLTFDNPDRTGATALLTAARDVTLTGTTLTGQIDTSAMKTAPGELLPVAADLTGGDRLPFTATLDAQGRLTGLTMKMARGAWTLTITGYDPLPAPTVPAKITEG</sequence>
<dbReference type="RefSeq" id="WP_122976593.1">
    <property type="nucleotide sequence ID" value="NZ_BOMX01000126.1"/>
</dbReference>
<dbReference type="EMBL" id="VIWY01000007">
    <property type="protein sequence ID" value="TWG10677.1"/>
    <property type="molecule type" value="Genomic_DNA"/>
</dbReference>
<dbReference type="PROSITE" id="PS51257">
    <property type="entry name" value="PROKAR_LIPOPROTEIN"/>
    <property type="match status" value="1"/>
</dbReference>
<dbReference type="OrthoDB" id="3379805at2"/>
<organism evidence="2 3">
    <name type="scientific">Actinoplanes teichomyceticus</name>
    <dbReference type="NCBI Taxonomy" id="1867"/>
    <lineage>
        <taxon>Bacteria</taxon>
        <taxon>Bacillati</taxon>
        <taxon>Actinomycetota</taxon>
        <taxon>Actinomycetes</taxon>
        <taxon>Micromonosporales</taxon>
        <taxon>Micromonosporaceae</taxon>
        <taxon>Actinoplanes</taxon>
    </lineage>
</organism>
<dbReference type="InterPro" id="IPR029046">
    <property type="entry name" value="LolA/LolB/LppX"/>
</dbReference>
<evidence type="ECO:0000313" key="3">
    <source>
        <dbReference type="Proteomes" id="UP000320239"/>
    </source>
</evidence>
<feature type="signal peptide" evidence="1">
    <location>
        <begin position="1"/>
        <end position="17"/>
    </location>
</feature>
<keyword evidence="1" id="KW-0732">Signal</keyword>
<dbReference type="AlphaFoldDB" id="A0A561VGE7"/>
<dbReference type="Gene3D" id="2.50.20.20">
    <property type="match status" value="1"/>
</dbReference>
<keyword evidence="3" id="KW-1185">Reference proteome</keyword>